<dbReference type="EC" id="2.7.1.180" evidence="2 11"/>
<dbReference type="SUPFAM" id="SSF143631">
    <property type="entry name" value="ApbE-like"/>
    <property type="match status" value="1"/>
</dbReference>
<sequence length="335" mass="37580">MKKILLLSALLVPFLGYNQSEPIKIEGSAQGTTYHITYFDKKNRDLQPEIEQLLHDFDKSVSTYITNSIISRINSNQKNVKVDKYFKTCFKKAKEVWKNTNGAFDPTVYPLVNAWGFGPGKKQKIEKEKIDSILKFVGFDLIELKGNTIVKKDPRVALDFNAFAQGYSVDVVSGFLNAKGIHNYIVEIGGEVYANGKKPNGDNWSIGIEKPIDNKTELNPLKAIVKLENLAVATSGNYRRFIIEEGVKYAHHIDPKTGYPTKNNLLSASVFSKQCIASDANATGILVMGLEKAKTFLEHHTELEAYLIYSDEKGNYQIYETPGIKLILSEVTDNE</sequence>
<dbReference type="Gene3D" id="3.10.520.10">
    <property type="entry name" value="ApbE-like domains"/>
    <property type="match status" value="1"/>
</dbReference>
<evidence type="ECO:0000256" key="11">
    <source>
        <dbReference type="PIRNR" id="PIRNR006268"/>
    </source>
</evidence>
<keyword evidence="5 11" id="KW-0808">Transferase</keyword>
<evidence type="ECO:0000256" key="6">
    <source>
        <dbReference type="ARBA" id="ARBA00022723"/>
    </source>
</evidence>
<proteinExistence type="inferred from homology"/>
<organism evidence="12 13">
    <name type="scientific">Flavobacterium paronense</name>
    <dbReference type="NCBI Taxonomy" id="1392775"/>
    <lineage>
        <taxon>Bacteria</taxon>
        <taxon>Pseudomonadati</taxon>
        <taxon>Bacteroidota</taxon>
        <taxon>Flavobacteriia</taxon>
        <taxon>Flavobacteriales</taxon>
        <taxon>Flavobacteriaceae</taxon>
        <taxon>Flavobacterium</taxon>
    </lineage>
</organism>
<evidence type="ECO:0000313" key="13">
    <source>
        <dbReference type="Proteomes" id="UP001589576"/>
    </source>
</evidence>
<keyword evidence="13" id="KW-1185">Reference proteome</keyword>
<keyword evidence="4 11" id="KW-0285">Flavoprotein</keyword>
<evidence type="ECO:0000256" key="4">
    <source>
        <dbReference type="ARBA" id="ARBA00022630"/>
    </source>
</evidence>
<dbReference type="PANTHER" id="PTHR30040">
    <property type="entry name" value="THIAMINE BIOSYNTHESIS LIPOPROTEIN APBE"/>
    <property type="match status" value="1"/>
</dbReference>
<reference evidence="12 13" key="1">
    <citation type="submission" date="2024-09" db="EMBL/GenBank/DDBJ databases">
        <authorList>
            <person name="Sun Q."/>
            <person name="Mori K."/>
        </authorList>
    </citation>
    <scope>NUCLEOTIDE SEQUENCE [LARGE SCALE GENOMIC DNA]</scope>
    <source>
        <strain evidence="12 13">CECT 8460</strain>
    </source>
</reference>
<dbReference type="InterPro" id="IPR024932">
    <property type="entry name" value="ApbE"/>
</dbReference>
<keyword evidence="8 11" id="KW-0460">Magnesium</keyword>
<evidence type="ECO:0000256" key="5">
    <source>
        <dbReference type="ARBA" id="ARBA00022679"/>
    </source>
</evidence>
<evidence type="ECO:0000256" key="8">
    <source>
        <dbReference type="ARBA" id="ARBA00022842"/>
    </source>
</evidence>
<dbReference type="EMBL" id="JBHMFB010000010">
    <property type="protein sequence ID" value="MFB9088747.1"/>
    <property type="molecule type" value="Genomic_DNA"/>
</dbReference>
<evidence type="ECO:0000256" key="7">
    <source>
        <dbReference type="ARBA" id="ARBA00022827"/>
    </source>
</evidence>
<comment type="caution">
    <text evidence="12">The sequence shown here is derived from an EMBL/GenBank/DDBJ whole genome shotgun (WGS) entry which is preliminary data.</text>
</comment>
<dbReference type="Pfam" id="PF02424">
    <property type="entry name" value="ApbE"/>
    <property type="match status" value="1"/>
</dbReference>
<dbReference type="RefSeq" id="WP_290286007.1">
    <property type="nucleotide sequence ID" value="NZ_JAUFQN010000019.1"/>
</dbReference>
<dbReference type="PANTHER" id="PTHR30040:SF2">
    <property type="entry name" value="FAD:PROTEIN FMN TRANSFERASE"/>
    <property type="match status" value="1"/>
</dbReference>
<dbReference type="GO" id="GO:0016740">
    <property type="term" value="F:transferase activity"/>
    <property type="evidence" value="ECO:0007669"/>
    <property type="project" value="UniProtKB-KW"/>
</dbReference>
<comment type="similarity">
    <text evidence="11">Belongs to the ApbE family.</text>
</comment>
<name>A0ABV5GC99_9FLAO</name>
<comment type="cofactor">
    <cofactor evidence="1">
        <name>Mg(2+)</name>
        <dbReference type="ChEBI" id="CHEBI:18420"/>
    </cofactor>
</comment>
<keyword evidence="7 11" id="KW-0274">FAD</keyword>
<keyword evidence="6 11" id="KW-0479">Metal-binding</keyword>
<evidence type="ECO:0000256" key="3">
    <source>
        <dbReference type="ARBA" id="ARBA00016337"/>
    </source>
</evidence>
<dbReference type="Proteomes" id="UP001589576">
    <property type="component" value="Unassembled WGS sequence"/>
</dbReference>
<comment type="catalytic activity">
    <reaction evidence="10 11">
        <text>L-threonyl-[protein] + FAD = FMN-L-threonyl-[protein] + AMP + H(+)</text>
        <dbReference type="Rhea" id="RHEA:36847"/>
        <dbReference type="Rhea" id="RHEA-COMP:11060"/>
        <dbReference type="Rhea" id="RHEA-COMP:11061"/>
        <dbReference type="ChEBI" id="CHEBI:15378"/>
        <dbReference type="ChEBI" id="CHEBI:30013"/>
        <dbReference type="ChEBI" id="CHEBI:57692"/>
        <dbReference type="ChEBI" id="CHEBI:74257"/>
        <dbReference type="ChEBI" id="CHEBI:456215"/>
        <dbReference type="EC" id="2.7.1.180"/>
    </reaction>
</comment>
<evidence type="ECO:0000256" key="2">
    <source>
        <dbReference type="ARBA" id="ARBA00011955"/>
    </source>
</evidence>
<evidence type="ECO:0000256" key="1">
    <source>
        <dbReference type="ARBA" id="ARBA00001946"/>
    </source>
</evidence>
<gene>
    <name evidence="12" type="ORF">ACFFUU_03960</name>
</gene>
<dbReference type="PIRSF" id="PIRSF006268">
    <property type="entry name" value="ApbE"/>
    <property type="match status" value="1"/>
</dbReference>
<accession>A0ABV5GC99</accession>
<evidence type="ECO:0000256" key="10">
    <source>
        <dbReference type="ARBA" id="ARBA00048540"/>
    </source>
</evidence>
<evidence type="ECO:0000256" key="9">
    <source>
        <dbReference type="ARBA" id="ARBA00031306"/>
    </source>
</evidence>
<dbReference type="InterPro" id="IPR003374">
    <property type="entry name" value="ApbE-like_sf"/>
</dbReference>
<protein>
    <recommendedName>
        <fullName evidence="3 11">FAD:protein FMN transferase</fullName>
        <ecNumber evidence="2 11">2.7.1.180</ecNumber>
    </recommendedName>
    <alternativeName>
        <fullName evidence="9 11">Flavin transferase</fullName>
    </alternativeName>
</protein>
<evidence type="ECO:0000313" key="12">
    <source>
        <dbReference type="EMBL" id="MFB9088747.1"/>
    </source>
</evidence>